<dbReference type="SUPFAM" id="SSF69593">
    <property type="entry name" value="Glycerol-3-phosphate (1)-acyltransferase"/>
    <property type="match status" value="1"/>
</dbReference>
<evidence type="ECO:0000256" key="3">
    <source>
        <dbReference type="ARBA" id="ARBA00023315"/>
    </source>
</evidence>
<protein>
    <submittedName>
        <fullName evidence="6">1-acyl-sn-glycerol-3-phosphate acyltransferase</fullName>
    </submittedName>
</protein>
<proteinExistence type="predicted"/>
<feature type="transmembrane region" description="Helical" evidence="4">
    <location>
        <begin position="12"/>
        <end position="35"/>
    </location>
</feature>
<accession>A0ABT0P6J9</accession>
<keyword evidence="3 6" id="KW-0012">Acyltransferase</keyword>
<gene>
    <name evidence="6" type="ORF">M4Z11_00465</name>
</gene>
<dbReference type="InterPro" id="IPR002123">
    <property type="entry name" value="Plipid/glycerol_acylTrfase"/>
</dbReference>
<dbReference type="Pfam" id="PF01553">
    <property type="entry name" value="Acyltransferase"/>
    <property type="match status" value="1"/>
</dbReference>
<dbReference type="GO" id="GO:0016746">
    <property type="term" value="F:acyltransferase activity"/>
    <property type="evidence" value="ECO:0007669"/>
    <property type="project" value="UniProtKB-KW"/>
</dbReference>
<evidence type="ECO:0000256" key="1">
    <source>
        <dbReference type="ARBA" id="ARBA00005189"/>
    </source>
</evidence>
<keyword evidence="4" id="KW-1133">Transmembrane helix</keyword>
<keyword evidence="2" id="KW-0808">Transferase</keyword>
<keyword evidence="4" id="KW-0472">Membrane</keyword>
<organism evidence="6 7">
    <name type="scientific">Bartonella bilalgolemii</name>
    <dbReference type="NCBI Taxonomy" id="2942911"/>
    <lineage>
        <taxon>Bacteria</taxon>
        <taxon>Pseudomonadati</taxon>
        <taxon>Pseudomonadota</taxon>
        <taxon>Alphaproteobacteria</taxon>
        <taxon>Hyphomicrobiales</taxon>
        <taxon>Bartonellaceae</taxon>
        <taxon>Bartonella</taxon>
    </lineage>
</organism>
<dbReference type="CDD" id="cd07989">
    <property type="entry name" value="LPLAT_AGPAT-like"/>
    <property type="match status" value="1"/>
</dbReference>
<feature type="domain" description="Phospholipid/glycerol acyltransferase" evidence="5">
    <location>
        <begin position="76"/>
        <end position="190"/>
    </location>
</feature>
<dbReference type="PANTHER" id="PTHR10434:SF40">
    <property type="entry name" value="1-ACYL-SN-GLYCEROL-3-PHOSPHATE ACYLTRANSFERASE"/>
    <property type="match status" value="1"/>
</dbReference>
<dbReference type="EMBL" id="JAMCOF010000001">
    <property type="protein sequence ID" value="MCL6229100.1"/>
    <property type="molecule type" value="Genomic_DNA"/>
</dbReference>
<keyword evidence="4" id="KW-0812">Transmembrane</keyword>
<name>A0ABT0P6J9_9HYPH</name>
<dbReference type="PANTHER" id="PTHR10434">
    <property type="entry name" value="1-ACYL-SN-GLYCEROL-3-PHOSPHATE ACYLTRANSFERASE"/>
    <property type="match status" value="1"/>
</dbReference>
<evidence type="ECO:0000313" key="6">
    <source>
        <dbReference type="EMBL" id="MCL6229100.1"/>
    </source>
</evidence>
<evidence type="ECO:0000256" key="2">
    <source>
        <dbReference type="ARBA" id="ARBA00022679"/>
    </source>
</evidence>
<comment type="pathway">
    <text evidence="1">Lipid metabolism.</text>
</comment>
<comment type="caution">
    <text evidence="6">The sequence shown here is derived from an EMBL/GenBank/DDBJ whole genome shotgun (WGS) entry which is preliminary data.</text>
</comment>
<evidence type="ECO:0000313" key="7">
    <source>
        <dbReference type="Proteomes" id="UP001523003"/>
    </source>
</evidence>
<keyword evidence="7" id="KW-1185">Reference proteome</keyword>
<dbReference type="RefSeq" id="WP_249674312.1">
    <property type="nucleotide sequence ID" value="NZ_JAMCOF010000001.1"/>
</dbReference>
<reference evidence="6 7" key="1">
    <citation type="submission" date="2022-05" db="EMBL/GenBank/DDBJ databases">
        <title>Description of the Bartonella bilalgolemii sp. nov. Isolated from Apodemus uralensis (Pallas 1811).</title>
        <authorList>
            <person name="Zgheib R."/>
            <person name="Celebi B."/>
        </authorList>
    </citation>
    <scope>NUCLEOTIDE SEQUENCE [LARGE SCALE GENOMIC DNA]</scope>
    <source>
        <strain evidence="6 7">G70</strain>
    </source>
</reference>
<dbReference type="SMART" id="SM00563">
    <property type="entry name" value="PlsC"/>
    <property type="match status" value="1"/>
</dbReference>
<dbReference type="Proteomes" id="UP001523003">
    <property type="component" value="Unassembled WGS sequence"/>
</dbReference>
<evidence type="ECO:0000259" key="5">
    <source>
        <dbReference type="SMART" id="SM00563"/>
    </source>
</evidence>
<sequence>MGNVVLIFRSLLFTFVFYITTFVQMILYAPFYFLMPRKQAWIVPKIWARITLFLQKHIAGTNYEIEGIENLPSGAYIIAPKHQSAWETFSLVPYFNDPALIIKRELMWIPFFGWYMAKTQIIPINRTSPIKALKIILHNAKQKAKQGREILIFPEGTRKQPGQDPDYKPGITALYNELKLQVVPIAHNAGLYWPRNNFRRYPGTIRVRILPPIKAGLNKRDFWDQLIQKTEKACDELLLLAAQDPNPPPMPPSAVKRLQTLGHNWKGPVRD</sequence>
<evidence type="ECO:0000256" key="4">
    <source>
        <dbReference type="SAM" id="Phobius"/>
    </source>
</evidence>